<dbReference type="PANTHER" id="PTHR30290:SF79">
    <property type="entry name" value="DIPEPTIDE-BINDING PROTEIN DPPE"/>
    <property type="match status" value="1"/>
</dbReference>
<dbReference type="GO" id="GO:0030288">
    <property type="term" value="C:outer membrane-bounded periplasmic space"/>
    <property type="evidence" value="ECO:0007669"/>
    <property type="project" value="UniProtKB-ARBA"/>
</dbReference>
<dbReference type="FunFam" id="3.10.105.10:FF:000001">
    <property type="entry name" value="Oligopeptide ABC transporter, oligopeptide-binding protein"/>
    <property type="match status" value="1"/>
</dbReference>
<name>A0A5D8QGN1_9THEO</name>
<dbReference type="GO" id="GO:0043190">
    <property type="term" value="C:ATP-binding cassette (ABC) transporter complex"/>
    <property type="evidence" value="ECO:0007669"/>
    <property type="project" value="InterPro"/>
</dbReference>
<reference evidence="8 9" key="1">
    <citation type="submission" date="2019-08" db="EMBL/GenBank/DDBJ databases">
        <title>Calorimonas adulescens gen. nov., sp. nov., an anaerobic thermophilic bacterium from Sakhalin hot spring.</title>
        <authorList>
            <person name="Khomyakova M.A."/>
            <person name="Merkel A.Y."/>
            <person name="Novikov A."/>
            <person name="Bonch-Osmolovskaya E.A."/>
            <person name="Slobodkin A.I."/>
        </authorList>
    </citation>
    <scope>NUCLEOTIDE SEQUENCE [LARGE SCALE GENOMIC DNA]</scope>
    <source>
        <strain evidence="8 9">A05MB</strain>
    </source>
</reference>
<feature type="signal peptide" evidence="6">
    <location>
        <begin position="1"/>
        <end position="18"/>
    </location>
</feature>
<comment type="similarity">
    <text evidence="2">Belongs to the bacterial solute-binding protein 5 family.</text>
</comment>
<protein>
    <submittedName>
        <fullName evidence="8">Peptide ABC transporter substrate-binding protein</fullName>
    </submittedName>
</protein>
<evidence type="ECO:0000256" key="5">
    <source>
        <dbReference type="SAM" id="MobiDB-lite"/>
    </source>
</evidence>
<dbReference type="RefSeq" id="WP_149544920.1">
    <property type="nucleotide sequence ID" value="NZ_VTPS01000006.1"/>
</dbReference>
<accession>A0A5D8QGN1</accession>
<dbReference type="InterPro" id="IPR039424">
    <property type="entry name" value="SBP_5"/>
</dbReference>
<dbReference type="InterPro" id="IPR030678">
    <property type="entry name" value="Peptide/Ni-bd"/>
</dbReference>
<dbReference type="PROSITE" id="PS51257">
    <property type="entry name" value="PROKAR_LIPOPROTEIN"/>
    <property type="match status" value="1"/>
</dbReference>
<keyword evidence="9" id="KW-1185">Reference proteome</keyword>
<keyword evidence="3" id="KW-0813">Transport</keyword>
<feature type="domain" description="Solute-binding protein family 5" evidence="7">
    <location>
        <begin position="86"/>
        <end position="469"/>
    </location>
</feature>
<gene>
    <name evidence="8" type="ORF">FWJ32_05210</name>
</gene>
<dbReference type="GO" id="GO:1904680">
    <property type="term" value="F:peptide transmembrane transporter activity"/>
    <property type="evidence" value="ECO:0007669"/>
    <property type="project" value="TreeGrafter"/>
</dbReference>
<evidence type="ECO:0000313" key="9">
    <source>
        <dbReference type="Proteomes" id="UP000322976"/>
    </source>
</evidence>
<organism evidence="8 9">
    <name type="scientific">Calorimonas adulescens</name>
    <dbReference type="NCBI Taxonomy" id="2606906"/>
    <lineage>
        <taxon>Bacteria</taxon>
        <taxon>Bacillati</taxon>
        <taxon>Bacillota</taxon>
        <taxon>Clostridia</taxon>
        <taxon>Thermoanaerobacterales</taxon>
        <taxon>Thermoanaerobacteraceae</taxon>
        <taxon>Calorimonas</taxon>
    </lineage>
</organism>
<evidence type="ECO:0000259" key="7">
    <source>
        <dbReference type="Pfam" id="PF00496"/>
    </source>
</evidence>
<dbReference type="InterPro" id="IPR000914">
    <property type="entry name" value="SBP_5_dom"/>
</dbReference>
<dbReference type="CDD" id="cd08504">
    <property type="entry name" value="PBP2_OppA"/>
    <property type="match status" value="1"/>
</dbReference>
<dbReference type="Proteomes" id="UP000322976">
    <property type="component" value="Unassembled WGS sequence"/>
</dbReference>
<evidence type="ECO:0000256" key="3">
    <source>
        <dbReference type="ARBA" id="ARBA00022448"/>
    </source>
</evidence>
<dbReference type="AlphaFoldDB" id="A0A5D8QGN1"/>
<dbReference type="Gene3D" id="3.10.105.10">
    <property type="entry name" value="Dipeptide-binding Protein, Domain 3"/>
    <property type="match status" value="1"/>
</dbReference>
<evidence type="ECO:0000313" key="8">
    <source>
        <dbReference type="EMBL" id="TZE82408.1"/>
    </source>
</evidence>
<dbReference type="GO" id="GO:0015833">
    <property type="term" value="P:peptide transport"/>
    <property type="evidence" value="ECO:0007669"/>
    <property type="project" value="TreeGrafter"/>
</dbReference>
<evidence type="ECO:0000256" key="1">
    <source>
        <dbReference type="ARBA" id="ARBA00004196"/>
    </source>
</evidence>
<proteinExistence type="inferred from homology"/>
<dbReference type="Gene3D" id="3.90.76.10">
    <property type="entry name" value="Dipeptide-binding Protein, Domain 1"/>
    <property type="match status" value="1"/>
</dbReference>
<keyword evidence="4 6" id="KW-0732">Signal</keyword>
<dbReference type="Gene3D" id="3.40.190.10">
    <property type="entry name" value="Periplasmic binding protein-like II"/>
    <property type="match status" value="1"/>
</dbReference>
<dbReference type="FunFam" id="3.90.76.10:FF:000001">
    <property type="entry name" value="Oligopeptide ABC transporter substrate-binding protein"/>
    <property type="match status" value="1"/>
</dbReference>
<feature type="region of interest" description="Disordered" evidence="5">
    <location>
        <begin position="22"/>
        <end position="42"/>
    </location>
</feature>
<evidence type="ECO:0000256" key="2">
    <source>
        <dbReference type="ARBA" id="ARBA00005695"/>
    </source>
</evidence>
<feature type="chain" id="PRO_5039149870" evidence="6">
    <location>
        <begin position="19"/>
        <end position="547"/>
    </location>
</feature>
<dbReference type="PANTHER" id="PTHR30290">
    <property type="entry name" value="PERIPLASMIC BINDING COMPONENT OF ABC TRANSPORTER"/>
    <property type="match status" value="1"/>
</dbReference>
<dbReference type="PIRSF" id="PIRSF002741">
    <property type="entry name" value="MppA"/>
    <property type="match status" value="1"/>
</dbReference>
<comment type="subcellular location">
    <subcellularLocation>
        <location evidence="1">Cell envelope</location>
    </subcellularLocation>
</comment>
<dbReference type="Pfam" id="PF00496">
    <property type="entry name" value="SBP_bac_5"/>
    <property type="match status" value="1"/>
</dbReference>
<evidence type="ECO:0000256" key="6">
    <source>
        <dbReference type="SAM" id="SignalP"/>
    </source>
</evidence>
<dbReference type="SUPFAM" id="SSF53850">
    <property type="entry name" value="Periplasmic binding protein-like II"/>
    <property type="match status" value="1"/>
</dbReference>
<dbReference type="EMBL" id="VTPS01000006">
    <property type="protein sequence ID" value="TZE82408.1"/>
    <property type="molecule type" value="Genomic_DNA"/>
</dbReference>
<comment type="caution">
    <text evidence="8">The sequence shown here is derived from an EMBL/GenBank/DDBJ whole genome shotgun (WGS) entry which is preliminary data.</text>
</comment>
<evidence type="ECO:0000256" key="4">
    <source>
        <dbReference type="ARBA" id="ARBA00022729"/>
    </source>
</evidence>
<sequence>MKKIALLLVLILSLSAVAGCGTTPTKKGEETQKTAQETPAEGQTITYNLGAQPGSIDPAKCNEVVGFNVIYNVFEGLVRLDKDSNPEPGIAEKWDVSDDGLTWTFHLRDAKWSDGKPVTAGDFEYAWKRVLDPATGAPFAYDLYYIKNGRAYNEGKASADDVGVKAQDDKTLVVTLENPTPYFITLLSLPQFVPQRKDMVEQDPEGWSTKPELYIGNGPFKMTGWTMNDSYTFEKNENYWDAASVKPSKLVFTLMVDANTVLSSFESGELDIADLVPTQEINRLQSEGKLKIYPTIGTYYVLFNTKKPPFDDPRVRKAFSLAIDRSSIINNVAKGGQIPAGAFAPFGYPDADPTKDFREVGGNYYDTEKANLEEARKLLAEAGYPDGKGFPKVKYLYNTSEAHKQIGEALQNMWKEGLGVDVELVNEEWSVYLDDRQQGNYDMARAGWMSEYRDPIAMLELFTTGSVNNDAKWSNKEFDELIKVAKSTADQKARMEALHKAEDILMSEMPVAPIYFYTKTVAYQPNLKDFQITPLAGYVILKRAYKE</sequence>
<feature type="compositionally biased region" description="Polar residues" evidence="5">
    <location>
        <begin position="33"/>
        <end position="42"/>
    </location>
</feature>